<dbReference type="EMBL" id="JBHSSK010000014">
    <property type="protein sequence ID" value="MFC6206817.1"/>
    <property type="molecule type" value="Genomic_DNA"/>
</dbReference>
<evidence type="ECO:0000313" key="1">
    <source>
        <dbReference type="EMBL" id="MFC6206817.1"/>
    </source>
</evidence>
<name>A0ABW1SRN0_9LACO</name>
<reference evidence="2" key="1">
    <citation type="journal article" date="2019" name="Int. J. Syst. Evol. Microbiol.">
        <title>The Global Catalogue of Microorganisms (GCM) 10K type strain sequencing project: providing services to taxonomists for standard genome sequencing and annotation.</title>
        <authorList>
            <consortium name="The Broad Institute Genomics Platform"/>
            <consortium name="The Broad Institute Genome Sequencing Center for Infectious Disease"/>
            <person name="Wu L."/>
            <person name="Ma J."/>
        </authorList>
    </citation>
    <scope>NUCLEOTIDE SEQUENCE [LARGE SCALE GENOMIC DNA]</scope>
    <source>
        <strain evidence="2">CCM 8905</strain>
    </source>
</reference>
<sequence length="66" mass="7788">MDEIVYFEYSAGAQAIDPNIYEYKMDGKKILKIDYPDSNAFIAIHKKNDETEYVKASYMKFKTQKH</sequence>
<evidence type="ECO:0000313" key="2">
    <source>
        <dbReference type="Proteomes" id="UP001596254"/>
    </source>
</evidence>
<gene>
    <name evidence="1" type="ORF">ACFP1G_04910</name>
</gene>
<accession>A0ABW1SRN0</accession>
<dbReference type="RefSeq" id="WP_125693549.1">
    <property type="nucleotide sequence ID" value="NZ_JBHSSK010000014.1"/>
</dbReference>
<proteinExistence type="predicted"/>
<comment type="caution">
    <text evidence="1">The sequence shown here is derived from an EMBL/GenBank/DDBJ whole genome shotgun (WGS) entry which is preliminary data.</text>
</comment>
<dbReference type="Proteomes" id="UP001596254">
    <property type="component" value="Unassembled WGS sequence"/>
</dbReference>
<protein>
    <submittedName>
        <fullName evidence="1">Uncharacterized protein</fullName>
    </submittedName>
</protein>
<organism evidence="1 2">
    <name type="scientific">Levilactobacillus tongjiangensis</name>
    <dbReference type="NCBI Taxonomy" id="2486023"/>
    <lineage>
        <taxon>Bacteria</taxon>
        <taxon>Bacillati</taxon>
        <taxon>Bacillota</taxon>
        <taxon>Bacilli</taxon>
        <taxon>Lactobacillales</taxon>
        <taxon>Lactobacillaceae</taxon>
        <taxon>Levilactobacillus</taxon>
    </lineage>
</organism>
<keyword evidence="2" id="KW-1185">Reference proteome</keyword>